<dbReference type="SUPFAM" id="SSF51735">
    <property type="entry name" value="NAD(P)-binding Rossmann-fold domains"/>
    <property type="match status" value="1"/>
</dbReference>
<gene>
    <name evidence="3" type="ORF">orf_L6</name>
</gene>
<reference evidence="3" key="1">
    <citation type="journal article" date="2008" name="Chem. Biol.">
        <title>Molecular Analysis of the Kirromycin Biosynthetic Gene Cluster Revealed beta-Alanine as Precursor of the Pyridone Moiety.</title>
        <authorList>
            <person name="Weber T."/>
            <person name="Laiple K.J."/>
            <person name="Pross E.K."/>
            <person name="Textor A."/>
            <person name="Grond S."/>
            <person name="Welzel K."/>
            <person name="Pelzer S."/>
            <person name="Vente A."/>
            <person name="Wohlleben W."/>
        </authorList>
    </citation>
    <scope>NUCLEOTIDE SEQUENCE</scope>
    <source>
        <strain evidence="3">Tu 365</strain>
    </source>
</reference>
<dbReference type="AlphaFoldDB" id="B0B4Z5"/>
<comment type="similarity">
    <text evidence="1">Belongs to the polysaccharide synthase family.</text>
</comment>
<dbReference type="PANTHER" id="PTHR43318:SF1">
    <property type="entry name" value="POLYSACCHARIDE BIOSYNTHESIS PROTEIN EPSC-RELATED"/>
    <property type="match status" value="1"/>
</dbReference>
<dbReference type="Pfam" id="PF02719">
    <property type="entry name" value="Polysacc_synt_2"/>
    <property type="match status" value="1"/>
</dbReference>
<dbReference type="InterPro" id="IPR051203">
    <property type="entry name" value="Polysaccharide_Synthase-Rel"/>
</dbReference>
<protein>
    <submittedName>
        <fullName evidence="3">Putative nucleoside-diphosphate sugar epimerase</fullName>
    </submittedName>
</protein>
<feature type="domain" description="Polysaccharide biosynthesis protein CapD-like" evidence="2">
    <location>
        <begin position="46"/>
        <end position="320"/>
    </location>
</feature>
<evidence type="ECO:0000256" key="1">
    <source>
        <dbReference type="ARBA" id="ARBA00007430"/>
    </source>
</evidence>
<organism evidence="3">
    <name type="scientific">Streptomyces collinus</name>
    <dbReference type="NCBI Taxonomy" id="42684"/>
    <lineage>
        <taxon>Bacteria</taxon>
        <taxon>Bacillati</taxon>
        <taxon>Actinomycetota</taxon>
        <taxon>Actinomycetes</taxon>
        <taxon>Kitasatosporales</taxon>
        <taxon>Streptomycetaceae</taxon>
        <taxon>Streptomyces</taxon>
    </lineage>
</organism>
<dbReference type="InterPro" id="IPR003869">
    <property type="entry name" value="Polysac_CapD-like"/>
</dbReference>
<evidence type="ECO:0000313" key="3">
    <source>
        <dbReference type="EMBL" id="CAN89624.1"/>
    </source>
</evidence>
<dbReference type="EMBL" id="AM746336">
    <property type="protein sequence ID" value="CAN89624.1"/>
    <property type="molecule type" value="Genomic_DNA"/>
</dbReference>
<evidence type="ECO:0000259" key="2">
    <source>
        <dbReference type="Pfam" id="PF02719"/>
    </source>
</evidence>
<sequence>MTAVAPRNSAGTIQQLSSVNAGDLLGGRPDVVHSREARLLVGARRILVTGAGGSIGSELVRQLWQLSPASIHLVDHDESALHAIQLDLHGHGLLDDDTVVLGDIRQADAMRELMARVRPHIVFHAAAHKHLPLLQRYPAQGVLSNVIGTANVVRAAAEAGVDRFIFVSTDKAARPTSVLGLTKRLGEVIVQAYAGGSMRVGSVRFGNVIGSRGSFLHSLAWQVGNGRPVTLTSPDVTRFFMTIPQASSLVIEAATMATAGETYILDMGQPVRIADLVDRYVAAVQAPGVEITYTGLREGEKLHEELLDEKTEQRESTADPRIWCVRPRTAVRPDLLRRVEELGSLVGTVESELLVAAMSNLLPDAESEDASSLETRP</sequence>
<dbReference type="InterPro" id="IPR036291">
    <property type="entry name" value="NAD(P)-bd_dom_sf"/>
</dbReference>
<proteinExistence type="inferred from homology"/>
<name>B0B4Z5_STRCU</name>
<dbReference type="CDD" id="cd05237">
    <property type="entry name" value="UDP_invert_4-6DH_SDR_e"/>
    <property type="match status" value="1"/>
</dbReference>
<accession>B0B4Z5</accession>
<dbReference type="Gene3D" id="3.40.50.720">
    <property type="entry name" value="NAD(P)-binding Rossmann-like Domain"/>
    <property type="match status" value="1"/>
</dbReference>
<dbReference type="PANTHER" id="PTHR43318">
    <property type="entry name" value="UDP-N-ACETYLGLUCOSAMINE 4,6-DEHYDRATASE"/>
    <property type="match status" value="1"/>
</dbReference>